<dbReference type="RefSeq" id="WP_116421924.1">
    <property type="nucleotide sequence ID" value="NZ_NMUE01000056.1"/>
</dbReference>
<gene>
    <name evidence="1" type="ORF">CGL51_12330</name>
    <name evidence="2" type="ORF">CGL52_08395</name>
</gene>
<sequence>MVILNVFKPRIDPCIFLHRDAEDWTRLLGEDFIDELIRRFSHVVRDVDELVEYVFEYPEAFHIGLRGLRVGGPYKEQWLLYIESGYVDPGWRARWPYVPSDGELDVRVQVSPCYLLTVLNGKERAYIWRNRAPTIFKWISAVPRRRPLDVFREAFPAWIRELAWSRGYSWVAWSRWRDRRNKHLAEWLYWLDSGRMAHIDMAVGRFRDVYEMAARTIKSGAEVLYELS</sequence>
<evidence type="ECO:0000313" key="2">
    <source>
        <dbReference type="EMBL" id="RFA97756.1"/>
    </source>
</evidence>
<evidence type="ECO:0000313" key="1">
    <source>
        <dbReference type="EMBL" id="RFA93545.1"/>
    </source>
</evidence>
<organism evidence="1 4">
    <name type="scientific">Pyrobaculum aerophilum</name>
    <dbReference type="NCBI Taxonomy" id="13773"/>
    <lineage>
        <taxon>Archaea</taxon>
        <taxon>Thermoproteota</taxon>
        <taxon>Thermoprotei</taxon>
        <taxon>Thermoproteales</taxon>
        <taxon>Thermoproteaceae</taxon>
        <taxon>Pyrobaculum</taxon>
    </lineage>
</organism>
<protein>
    <submittedName>
        <fullName evidence="1">Uncharacterized protein</fullName>
    </submittedName>
</protein>
<comment type="caution">
    <text evidence="1">The sequence shown here is derived from an EMBL/GenBank/DDBJ whole genome shotgun (WGS) entry which is preliminary data.</text>
</comment>
<evidence type="ECO:0000313" key="3">
    <source>
        <dbReference type="Proteomes" id="UP000256877"/>
    </source>
</evidence>
<proteinExistence type="predicted"/>
<accession>A0A371QUW5</accession>
<reference evidence="3 4" key="1">
    <citation type="submission" date="2017-07" db="EMBL/GenBank/DDBJ databases">
        <title>Draft genome sequence of aerobic hyperthermophilic archaea, Pyrobaculum aerophilum YKB31 and YKB32.</title>
        <authorList>
            <person name="Mochizuki T."/>
            <person name="Berliner A.J."/>
            <person name="Yoshida-Takashima Y."/>
            <person name="Takaki Y."/>
            <person name="Nunoura T."/>
            <person name="Takai K."/>
        </authorList>
    </citation>
    <scope>NUCLEOTIDE SEQUENCE [LARGE SCALE GENOMIC DNA]</scope>
    <source>
        <strain evidence="1 4">YKB31</strain>
        <strain evidence="2 3">YKB32</strain>
    </source>
</reference>
<dbReference type="Proteomes" id="UP000256877">
    <property type="component" value="Unassembled WGS sequence"/>
</dbReference>
<dbReference type="EMBL" id="NMUE01000056">
    <property type="protein sequence ID" value="RFA93545.1"/>
    <property type="molecule type" value="Genomic_DNA"/>
</dbReference>
<dbReference type="EMBL" id="NMUF01000022">
    <property type="protein sequence ID" value="RFA97756.1"/>
    <property type="molecule type" value="Genomic_DNA"/>
</dbReference>
<dbReference type="Proteomes" id="UP000257123">
    <property type="component" value="Unassembled WGS sequence"/>
</dbReference>
<dbReference type="AlphaFoldDB" id="A0A371QUW5"/>
<name>A0A371QUW5_9CREN</name>
<dbReference type="OrthoDB" id="27619at2157"/>
<evidence type="ECO:0000313" key="4">
    <source>
        <dbReference type="Proteomes" id="UP000257123"/>
    </source>
</evidence>